<dbReference type="Proteomes" id="UP000295444">
    <property type="component" value="Unassembled WGS sequence"/>
</dbReference>
<name>A0A4R6RVT2_LABRH</name>
<proteinExistence type="predicted"/>
<keyword evidence="3" id="KW-1185">Reference proteome</keyword>
<protein>
    <submittedName>
        <fullName evidence="2">Uncharacterized protein</fullName>
    </submittedName>
</protein>
<dbReference type="EMBL" id="SNXZ01000009">
    <property type="protein sequence ID" value="TDP91080.1"/>
    <property type="molecule type" value="Genomic_DNA"/>
</dbReference>
<comment type="caution">
    <text evidence="2">The sequence shown here is derived from an EMBL/GenBank/DDBJ whole genome shotgun (WGS) entry which is preliminary data.</text>
</comment>
<evidence type="ECO:0000313" key="2">
    <source>
        <dbReference type="EMBL" id="TDP91080.1"/>
    </source>
</evidence>
<accession>A0A4R6RVT2</accession>
<reference evidence="2 3" key="1">
    <citation type="submission" date="2019-03" db="EMBL/GenBank/DDBJ databases">
        <title>Genomic Encyclopedia of Type Strains, Phase IV (KMG-IV): sequencing the most valuable type-strain genomes for metagenomic binning, comparative biology and taxonomic classification.</title>
        <authorList>
            <person name="Goeker M."/>
        </authorList>
    </citation>
    <scope>NUCLEOTIDE SEQUENCE [LARGE SCALE GENOMIC DNA]</scope>
    <source>
        <strain evidence="2 3">DSM 45361</strain>
    </source>
</reference>
<dbReference type="AlphaFoldDB" id="A0A4R6RVT2"/>
<feature type="compositionally biased region" description="Basic and acidic residues" evidence="1">
    <location>
        <begin position="16"/>
        <end position="27"/>
    </location>
</feature>
<organism evidence="2 3">
    <name type="scientific">Labedaea rhizosphaerae</name>
    <dbReference type="NCBI Taxonomy" id="598644"/>
    <lineage>
        <taxon>Bacteria</taxon>
        <taxon>Bacillati</taxon>
        <taxon>Actinomycetota</taxon>
        <taxon>Actinomycetes</taxon>
        <taxon>Pseudonocardiales</taxon>
        <taxon>Pseudonocardiaceae</taxon>
        <taxon>Labedaea</taxon>
    </lineage>
</organism>
<evidence type="ECO:0000313" key="3">
    <source>
        <dbReference type="Proteomes" id="UP000295444"/>
    </source>
</evidence>
<feature type="region of interest" description="Disordered" evidence="1">
    <location>
        <begin position="1"/>
        <end position="36"/>
    </location>
</feature>
<evidence type="ECO:0000256" key="1">
    <source>
        <dbReference type="SAM" id="MobiDB-lite"/>
    </source>
</evidence>
<gene>
    <name evidence="2" type="ORF">EV186_10972</name>
</gene>
<sequence length="73" mass="7568">MPIGSVTYMNAPAGTTRHELPRARSADAADSAQPEPIDPKMAEAAELLASTERATAYATAAATLLAKAERAAR</sequence>